<dbReference type="EMBL" id="SMOL01000402">
    <property type="protein sequence ID" value="KAB2614912.1"/>
    <property type="molecule type" value="Genomic_DNA"/>
</dbReference>
<reference evidence="2" key="2">
    <citation type="submission" date="2019-10" db="EMBL/GenBank/DDBJ databases">
        <title>A de novo genome assembly of a pear dwarfing rootstock.</title>
        <authorList>
            <person name="Wang F."/>
            <person name="Wang J."/>
            <person name="Li S."/>
            <person name="Zhang Y."/>
            <person name="Fang M."/>
            <person name="Ma L."/>
            <person name="Zhao Y."/>
            <person name="Jiang S."/>
        </authorList>
    </citation>
    <scope>NUCLEOTIDE SEQUENCE [LARGE SCALE GENOMIC DNA]</scope>
</reference>
<reference evidence="1 2" key="3">
    <citation type="submission" date="2019-11" db="EMBL/GenBank/DDBJ databases">
        <title>A de novo genome assembly of a pear dwarfing rootstock.</title>
        <authorList>
            <person name="Wang F."/>
            <person name="Wang J."/>
            <person name="Li S."/>
            <person name="Zhang Y."/>
            <person name="Fang M."/>
            <person name="Ma L."/>
            <person name="Zhao Y."/>
            <person name="Jiang S."/>
        </authorList>
    </citation>
    <scope>NUCLEOTIDE SEQUENCE [LARGE SCALE GENOMIC DNA]</scope>
    <source>
        <strain evidence="1">S2</strain>
        <tissue evidence="1">Leaf</tissue>
    </source>
</reference>
<keyword evidence="2" id="KW-1185">Reference proteome</keyword>
<dbReference type="Proteomes" id="UP000327157">
    <property type="component" value="Chromosome 3"/>
</dbReference>
<protein>
    <submittedName>
        <fullName evidence="1">Uncharacterized protein</fullName>
    </submittedName>
</protein>
<sequence length="64" mass="7581">MADKNKDESVRNANPYDLRDHFEFPHAIVVPEELKKSMLGELSVYWDFDDTDEKQRIYMGGLFK</sequence>
<proteinExistence type="predicted"/>
<evidence type="ECO:0000313" key="1">
    <source>
        <dbReference type="EMBL" id="KAB2614912.1"/>
    </source>
</evidence>
<evidence type="ECO:0000313" key="2">
    <source>
        <dbReference type="Proteomes" id="UP000327157"/>
    </source>
</evidence>
<organism evidence="1 2">
    <name type="scientific">Pyrus ussuriensis x Pyrus communis</name>
    <dbReference type="NCBI Taxonomy" id="2448454"/>
    <lineage>
        <taxon>Eukaryota</taxon>
        <taxon>Viridiplantae</taxon>
        <taxon>Streptophyta</taxon>
        <taxon>Embryophyta</taxon>
        <taxon>Tracheophyta</taxon>
        <taxon>Spermatophyta</taxon>
        <taxon>Magnoliopsida</taxon>
        <taxon>eudicotyledons</taxon>
        <taxon>Gunneridae</taxon>
        <taxon>Pentapetalae</taxon>
        <taxon>rosids</taxon>
        <taxon>fabids</taxon>
        <taxon>Rosales</taxon>
        <taxon>Rosaceae</taxon>
        <taxon>Amygdaloideae</taxon>
        <taxon>Maleae</taxon>
        <taxon>Pyrus</taxon>
    </lineage>
</organism>
<dbReference type="OrthoDB" id="10446125at2759"/>
<reference evidence="1 2" key="1">
    <citation type="submission" date="2019-09" db="EMBL/GenBank/DDBJ databases">
        <authorList>
            <person name="Ou C."/>
        </authorList>
    </citation>
    <scope>NUCLEOTIDE SEQUENCE [LARGE SCALE GENOMIC DNA]</scope>
    <source>
        <strain evidence="1">S2</strain>
        <tissue evidence="1">Leaf</tissue>
    </source>
</reference>
<gene>
    <name evidence="1" type="ORF">D8674_021500</name>
</gene>
<accession>A0A5N5GMR6</accession>
<dbReference type="AlphaFoldDB" id="A0A5N5GMR6"/>
<comment type="caution">
    <text evidence="1">The sequence shown here is derived from an EMBL/GenBank/DDBJ whole genome shotgun (WGS) entry which is preliminary data.</text>
</comment>
<name>A0A5N5GMR6_9ROSA</name>